<evidence type="ECO:0000256" key="3">
    <source>
        <dbReference type="ARBA" id="ARBA00022553"/>
    </source>
</evidence>
<keyword evidence="7" id="KW-0067">ATP-binding</keyword>
<evidence type="ECO:0000313" key="12">
    <source>
        <dbReference type="Proteomes" id="UP000633136"/>
    </source>
</evidence>
<keyword evidence="12" id="KW-1185">Reference proteome</keyword>
<comment type="caution">
    <text evidence="11">The sequence shown here is derived from an EMBL/GenBank/DDBJ whole genome shotgun (WGS) entry which is preliminary data.</text>
</comment>
<evidence type="ECO:0000259" key="10">
    <source>
        <dbReference type="Pfam" id="PF07730"/>
    </source>
</evidence>
<keyword evidence="5" id="KW-0547">Nucleotide-binding</keyword>
<sequence>MSAAWLAASIMAVWASGDVLAPRSLLSISLLLVALSVLWLSVSAAAVVGLAAGVFSVVMGSAALEQAMFLVLMAGICAYFSRPPVRWVFLAAAGVWSAWYASHLHEVSAQIFVFGSMIVLLLGAYALGTGARRLREKQEQDRRELEAAERRHRESLAAERRSLARDLHDVVAHDITVIAMQAEMARLGQDDALIRRTMRRVGESSRATLEDLGRIVTVLSGDDTGHEGGSERGHRLTVVDGLEKFRLELESLGIRTRTLLSGSWEGVSPAVERSVYRILQECCTNVIKYGARGADAACTLSAEMTAEGIELCVTNSLPAQQRDERDIPFSSEEGLRNIRKRASEFGGRVEAGVTSPGTWKTRVSNLGRT</sequence>
<keyword evidence="4" id="KW-0808">Transferase</keyword>
<reference evidence="11" key="2">
    <citation type="submission" date="2020-09" db="EMBL/GenBank/DDBJ databases">
        <authorList>
            <person name="Sun Q."/>
            <person name="Zhou Y."/>
        </authorList>
    </citation>
    <scope>NUCLEOTIDE SEQUENCE</scope>
    <source>
        <strain evidence="11">CGMCC 1.15388</strain>
    </source>
</reference>
<organism evidence="11 12">
    <name type="scientific">Nesterenkonia cremea</name>
    <dbReference type="NCBI Taxonomy" id="1882340"/>
    <lineage>
        <taxon>Bacteria</taxon>
        <taxon>Bacillati</taxon>
        <taxon>Actinomycetota</taxon>
        <taxon>Actinomycetes</taxon>
        <taxon>Micrococcales</taxon>
        <taxon>Micrococcaceae</taxon>
        <taxon>Nesterenkonia</taxon>
    </lineage>
</organism>
<keyword evidence="9" id="KW-1133">Transmembrane helix</keyword>
<protein>
    <recommendedName>
        <fullName evidence="2">histidine kinase</fullName>
        <ecNumber evidence="2">2.7.13.3</ecNumber>
    </recommendedName>
</protein>
<evidence type="ECO:0000256" key="7">
    <source>
        <dbReference type="ARBA" id="ARBA00022840"/>
    </source>
</evidence>
<feature type="transmembrane region" description="Helical" evidence="9">
    <location>
        <begin position="107"/>
        <end position="127"/>
    </location>
</feature>
<dbReference type="InterPro" id="IPR050482">
    <property type="entry name" value="Sensor_HK_TwoCompSys"/>
</dbReference>
<dbReference type="GO" id="GO:0046983">
    <property type="term" value="F:protein dimerization activity"/>
    <property type="evidence" value="ECO:0007669"/>
    <property type="project" value="InterPro"/>
</dbReference>
<evidence type="ECO:0000256" key="9">
    <source>
        <dbReference type="SAM" id="Phobius"/>
    </source>
</evidence>
<evidence type="ECO:0000256" key="4">
    <source>
        <dbReference type="ARBA" id="ARBA00022679"/>
    </source>
</evidence>
<keyword evidence="3" id="KW-0597">Phosphoprotein</keyword>
<keyword evidence="6" id="KW-0418">Kinase</keyword>
<gene>
    <name evidence="11" type="ORF">GCM10011401_18300</name>
</gene>
<dbReference type="Pfam" id="PF07730">
    <property type="entry name" value="HisKA_3"/>
    <property type="match status" value="1"/>
</dbReference>
<dbReference type="Gene3D" id="1.20.5.1930">
    <property type="match status" value="1"/>
</dbReference>
<evidence type="ECO:0000256" key="6">
    <source>
        <dbReference type="ARBA" id="ARBA00022777"/>
    </source>
</evidence>
<evidence type="ECO:0000313" key="11">
    <source>
        <dbReference type="EMBL" id="GGE71570.1"/>
    </source>
</evidence>
<dbReference type="PANTHER" id="PTHR24421">
    <property type="entry name" value="NITRATE/NITRITE SENSOR PROTEIN NARX-RELATED"/>
    <property type="match status" value="1"/>
</dbReference>
<dbReference type="EMBL" id="BMIS01000007">
    <property type="protein sequence ID" value="GGE71570.1"/>
    <property type="molecule type" value="Genomic_DNA"/>
</dbReference>
<dbReference type="GO" id="GO:0016020">
    <property type="term" value="C:membrane"/>
    <property type="evidence" value="ECO:0007669"/>
    <property type="project" value="InterPro"/>
</dbReference>
<dbReference type="RefSeq" id="WP_188684950.1">
    <property type="nucleotide sequence ID" value="NZ_BMIS01000007.1"/>
</dbReference>
<feature type="transmembrane region" description="Helical" evidence="9">
    <location>
        <begin position="31"/>
        <end position="64"/>
    </location>
</feature>
<keyword evidence="9" id="KW-0812">Transmembrane</keyword>
<evidence type="ECO:0000256" key="5">
    <source>
        <dbReference type="ARBA" id="ARBA00022741"/>
    </source>
</evidence>
<evidence type="ECO:0000256" key="8">
    <source>
        <dbReference type="ARBA" id="ARBA00023012"/>
    </source>
</evidence>
<dbReference type="EC" id="2.7.13.3" evidence="2"/>
<dbReference type="GO" id="GO:0000155">
    <property type="term" value="F:phosphorelay sensor kinase activity"/>
    <property type="evidence" value="ECO:0007669"/>
    <property type="project" value="InterPro"/>
</dbReference>
<dbReference type="InterPro" id="IPR011712">
    <property type="entry name" value="Sig_transdc_His_kin_sub3_dim/P"/>
</dbReference>
<feature type="domain" description="Signal transduction histidine kinase subgroup 3 dimerisation and phosphoacceptor" evidence="10">
    <location>
        <begin position="159"/>
        <end position="220"/>
    </location>
</feature>
<comment type="catalytic activity">
    <reaction evidence="1">
        <text>ATP + protein L-histidine = ADP + protein N-phospho-L-histidine.</text>
        <dbReference type="EC" id="2.7.13.3"/>
    </reaction>
</comment>
<keyword evidence="8" id="KW-0902">Two-component regulatory system</keyword>
<dbReference type="PANTHER" id="PTHR24421:SF10">
    <property type="entry name" value="NITRATE_NITRITE SENSOR PROTEIN NARQ"/>
    <property type="match status" value="1"/>
</dbReference>
<dbReference type="GO" id="GO:0005524">
    <property type="term" value="F:ATP binding"/>
    <property type="evidence" value="ECO:0007669"/>
    <property type="project" value="UniProtKB-KW"/>
</dbReference>
<dbReference type="Proteomes" id="UP000633136">
    <property type="component" value="Unassembled WGS sequence"/>
</dbReference>
<evidence type="ECO:0000256" key="2">
    <source>
        <dbReference type="ARBA" id="ARBA00012438"/>
    </source>
</evidence>
<name>A0A917EQ50_9MICC</name>
<accession>A0A917EQ50</accession>
<reference evidence="11" key="1">
    <citation type="journal article" date="2014" name="Int. J. Syst. Evol. Microbiol.">
        <title>Complete genome sequence of Corynebacterium casei LMG S-19264T (=DSM 44701T), isolated from a smear-ripened cheese.</title>
        <authorList>
            <consortium name="US DOE Joint Genome Institute (JGI-PGF)"/>
            <person name="Walter F."/>
            <person name="Albersmeier A."/>
            <person name="Kalinowski J."/>
            <person name="Ruckert C."/>
        </authorList>
    </citation>
    <scope>NUCLEOTIDE SEQUENCE</scope>
    <source>
        <strain evidence="11">CGMCC 1.15388</strain>
    </source>
</reference>
<feature type="transmembrane region" description="Helical" evidence="9">
    <location>
        <begin position="85"/>
        <end position="101"/>
    </location>
</feature>
<proteinExistence type="predicted"/>
<dbReference type="Gene3D" id="3.30.565.10">
    <property type="entry name" value="Histidine kinase-like ATPase, C-terminal domain"/>
    <property type="match status" value="1"/>
</dbReference>
<dbReference type="InterPro" id="IPR036890">
    <property type="entry name" value="HATPase_C_sf"/>
</dbReference>
<evidence type="ECO:0000256" key="1">
    <source>
        <dbReference type="ARBA" id="ARBA00000085"/>
    </source>
</evidence>
<keyword evidence="9" id="KW-0472">Membrane</keyword>
<dbReference type="AlphaFoldDB" id="A0A917EQ50"/>